<gene>
    <name evidence="2" type="ORF">DPMN_015899</name>
</gene>
<proteinExistence type="predicted"/>
<dbReference type="EMBL" id="JAIWYP010000001">
    <property type="protein sequence ID" value="KAH3891791.1"/>
    <property type="molecule type" value="Genomic_DNA"/>
</dbReference>
<dbReference type="AlphaFoldDB" id="A0A9D4NCD7"/>
<organism evidence="2 3">
    <name type="scientific">Dreissena polymorpha</name>
    <name type="common">Zebra mussel</name>
    <name type="synonym">Mytilus polymorpha</name>
    <dbReference type="NCBI Taxonomy" id="45954"/>
    <lineage>
        <taxon>Eukaryota</taxon>
        <taxon>Metazoa</taxon>
        <taxon>Spiralia</taxon>
        <taxon>Lophotrochozoa</taxon>
        <taxon>Mollusca</taxon>
        <taxon>Bivalvia</taxon>
        <taxon>Autobranchia</taxon>
        <taxon>Heteroconchia</taxon>
        <taxon>Euheterodonta</taxon>
        <taxon>Imparidentia</taxon>
        <taxon>Neoheterodontei</taxon>
        <taxon>Myida</taxon>
        <taxon>Dreissenoidea</taxon>
        <taxon>Dreissenidae</taxon>
        <taxon>Dreissena</taxon>
    </lineage>
</organism>
<name>A0A9D4NCD7_DREPO</name>
<keyword evidence="3" id="KW-1185">Reference proteome</keyword>
<comment type="caution">
    <text evidence="2">The sequence shown here is derived from an EMBL/GenBank/DDBJ whole genome shotgun (WGS) entry which is preliminary data.</text>
</comment>
<sequence length="63" mass="6790">MVLFCYTKVLVVNVLYYPEVTFEATVGDGYLGDIVLDDVSFTSATCPHTPNQATSSSGILIGR</sequence>
<evidence type="ECO:0000313" key="3">
    <source>
        <dbReference type="Proteomes" id="UP000828390"/>
    </source>
</evidence>
<reference evidence="2" key="2">
    <citation type="submission" date="2020-11" db="EMBL/GenBank/DDBJ databases">
        <authorList>
            <person name="McCartney M.A."/>
            <person name="Auch B."/>
            <person name="Kono T."/>
            <person name="Mallez S."/>
            <person name="Becker A."/>
            <person name="Gohl D.M."/>
            <person name="Silverstein K.A.T."/>
            <person name="Koren S."/>
            <person name="Bechman K.B."/>
            <person name="Herman A."/>
            <person name="Abrahante J.E."/>
            <person name="Garbe J."/>
        </authorList>
    </citation>
    <scope>NUCLEOTIDE SEQUENCE</scope>
    <source>
        <strain evidence="2">Duluth1</strain>
        <tissue evidence="2">Whole animal</tissue>
    </source>
</reference>
<evidence type="ECO:0000313" key="2">
    <source>
        <dbReference type="EMBL" id="KAH3891791.1"/>
    </source>
</evidence>
<protein>
    <recommendedName>
        <fullName evidence="1">MAM domain-containing protein</fullName>
    </recommendedName>
</protein>
<dbReference type="InterPro" id="IPR000998">
    <property type="entry name" value="MAM_dom"/>
</dbReference>
<dbReference type="Gene3D" id="2.60.120.200">
    <property type="match status" value="1"/>
</dbReference>
<dbReference type="Proteomes" id="UP000828390">
    <property type="component" value="Unassembled WGS sequence"/>
</dbReference>
<evidence type="ECO:0000259" key="1">
    <source>
        <dbReference type="PROSITE" id="PS50060"/>
    </source>
</evidence>
<reference evidence="2" key="1">
    <citation type="journal article" date="2019" name="bioRxiv">
        <title>The Genome of the Zebra Mussel, Dreissena polymorpha: A Resource for Invasive Species Research.</title>
        <authorList>
            <person name="McCartney M.A."/>
            <person name="Auch B."/>
            <person name="Kono T."/>
            <person name="Mallez S."/>
            <person name="Zhang Y."/>
            <person name="Obille A."/>
            <person name="Becker A."/>
            <person name="Abrahante J.E."/>
            <person name="Garbe J."/>
            <person name="Badalamenti J.P."/>
            <person name="Herman A."/>
            <person name="Mangelson H."/>
            <person name="Liachko I."/>
            <person name="Sullivan S."/>
            <person name="Sone E.D."/>
            <person name="Koren S."/>
            <person name="Silverstein K.A.T."/>
            <person name="Beckman K.B."/>
            <person name="Gohl D.M."/>
        </authorList>
    </citation>
    <scope>NUCLEOTIDE SEQUENCE</scope>
    <source>
        <strain evidence="2">Duluth1</strain>
        <tissue evidence="2">Whole animal</tissue>
    </source>
</reference>
<dbReference type="GO" id="GO:0016020">
    <property type="term" value="C:membrane"/>
    <property type="evidence" value="ECO:0007669"/>
    <property type="project" value="InterPro"/>
</dbReference>
<dbReference type="PROSITE" id="PS50060">
    <property type="entry name" value="MAM_2"/>
    <property type="match status" value="1"/>
</dbReference>
<feature type="domain" description="MAM" evidence="1">
    <location>
        <begin position="19"/>
        <end position="48"/>
    </location>
</feature>
<accession>A0A9D4NCD7</accession>